<evidence type="ECO:0000313" key="6">
    <source>
        <dbReference type="Proteomes" id="UP001154282"/>
    </source>
</evidence>
<evidence type="ECO:0000256" key="1">
    <source>
        <dbReference type="ARBA" id="ARBA00022679"/>
    </source>
</evidence>
<evidence type="ECO:0000259" key="4">
    <source>
        <dbReference type="Pfam" id="PF01553"/>
    </source>
</evidence>
<sequence length="163" mass="18275">MERAGGGSFMRSSRSLESFLNTNSSPNVEEENHEFVVKEELKNPEAVKAFVFKDGGWVAELISFVRIVTCFVVMMVTTSIWAIIMVLLLPWPCGARLLLQMWIVGNEVKIEGAEFSNQRAIYISNHASPIDILLMMWLITTDTVGIAEKEVSTLITKTALSQY</sequence>
<reference evidence="5" key="1">
    <citation type="submission" date="2022-08" db="EMBL/GenBank/DDBJ databases">
        <authorList>
            <person name="Gutierrez-Valencia J."/>
        </authorList>
    </citation>
    <scope>NUCLEOTIDE SEQUENCE</scope>
</reference>
<dbReference type="InterPro" id="IPR002123">
    <property type="entry name" value="Plipid/glycerol_acylTrfase"/>
</dbReference>
<dbReference type="GO" id="GO:0003841">
    <property type="term" value="F:1-acylglycerol-3-phosphate O-acyltransferase activity"/>
    <property type="evidence" value="ECO:0007669"/>
    <property type="project" value="TreeGrafter"/>
</dbReference>
<evidence type="ECO:0000256" key="2">
    <source>
        <dbReference type="ARBA" id="ARBA00023315"/>
    </source>
</evidence>
<comment type="caution">
    <text evidence="5">The sequence shown here is derived from an EMBL/GenBank/DDBJ whole genome shotgun (WGS) entry which is preliminary data.</text>
</comment>
<accession>A0AAV0H3D2</accession>
<dbReference type="GO" id="GO:0006654">
    <property type="term" value="P:phosphatidic acid biosynthetic process"/>
    <property type="evidence" value="ECO:0007669"/>
    <property type="project" value="TreeGrafter"/>
</dbReference>
<organism evidence="5 6">
    <name type="scientific">Linum tenue</name>
    <dbReference type="NCBI Taxonomy" id="586396"/>
    <lineage>
        <taxon>Eukaryota</taxon>
        <taxon>Viridiplantae</taxon>
        <taxon>Streptophyta</taxon>
        <taxon>Embryophyta</taxon>
        <taxon>Tracheophyta</taxon>
        <taxon>Spermatophyta</taxon>
        <taxon>Magnoliopsida</taxon>
        <taxon>eudicotyledons</taxon>
        <taxon>Gunneridae</taxon>
        <taxon>Pentapetalae</taxon>
        <taxon>rosids</taxon>
        <taxon>fabids</taxon>
        <taxon>Malpighiales</taxon>
        <taxon>Linaceae</taxon>
        <taxon>Linum</taxon>
    </lineage>
</organism>
<dbReference type="EMBL" id="CAMGYJ010000002">
    <property type="protein sequence ID" value="CAI0379795.1"/>
    <property type="molecule type" value="Genomic_DNA"/>
</dbReference>
<name>A0AAV0H3D2_9ROSI</name>
<evidence type="ECO:0000256" key="3">
    <source>
        <dbReference type="SAM" id="Phobius"/>
    </source>
</evidence>
<keyword evidence="3" id="KW-0472">Membrane</keyword>
<keyword evidence="1" id="KW-0808">Transferase</keyword>
<dbReference type="AlphaFoldDB" id="A0AAV0H3D2"/>
<keyword evidence="6" id="KW-1185">Reference proteome</keyword>
<evidence type="ECO:0000313" key="5">
    <source>
        <dbReference type="EMBL" id="CAI0379795.1"/>
    </source>
</evidence>
<dbReference type="Proteomes" id="UP001154282">
    <property type="component" value="Unassembled WGS sequence"/>
</dbReference>
<dbReference type="GO" id="GO:0005783">
    <property type="term" value="C:endoplasmic reticulum"/>
    <property type="evidence" value="ECO:0007669"/>
    <property type="project" value="TreeGrafter"/>
</dbReference>
<dbReference type="SUPFAM" id="SSF69593">
    <property type="entry name" value="Glycerol-3-phosphate (1)-acyltransferase"/>
    <property type="match status" value="1"/>
</dbReference>
<keyword evidence="3" id="KW-1133">Transmembrane helix</keyword>
<keyword evidence="3" id="KW-0812">Transmembrane</keyword>
<dbReference type="PANTHER" id="PTHR10434">
    <property type="entry name" value="1-ACYL-SN-GLYCEROL-3-PHOSPHATE ACYLTRANSFERASE"/>
    <property type="match status" value="1"/>
</dbReference>
<feature type="transmembrane region" description="Helical" evidence="3">
    <location>
        <begin position="64"/>
        <end position="91"/>
    </location>
</feature>
<dbReference type="Pfam" id="PF01553">
    <property type="entry name" value="Acyltransferase"/>
    <property type="match status" value="1"/>
</dbReference>
<proteinExistence type="predicted"/>
<dbReference type="PANTHER" id="PTHR10434:SF11">
    <property type="entry name" value="1-ACYL-SN-GLYCEROL-3-PHOSPHATE ACYLTRANSFERASE"/>
    <property type="match status" value="1"/>
</dbReference>
<keyword evidence="2" id="KW-0012">Acyltransferase</keyword>
<feature type="domain" description="Phospholipid/glycerol acyltransferase" evidence="4">
    <location>
        <begin position="108"/>
        <end position="154"/>
    </location>
</feature>
<protein>
    <recommendedName>
        <fullName evidence="4">Phospholipid/glycerol acyltransferase domain-containing protein</fullName>
    </recommendedName>
</protein>
<gene>
    <name evidence="5" type="ORF">LITE_LOCUS2400</name>
</gene>